<comment type="caution">
    <text evidence="2">The sequence shown here is derived from an EMBL/GenBank/DDBJ whole genome shotgun (WGS) entry which is preliminary data.</text>
</comment>
<dbReference type="SUPFAM" id="SSF48452">
    <property type="entry name" value="TPR-like"/>
    <property type="match status" value="1"/>
</dbReference>
<accession>A0ABV4HR80</accession>
<gene>
    <name evidence="2" type="ORF">AB6713_11610</name>
</gene>
<evidence type="ECO:0000313" key="2">
    <source>
        <dbReference type="EMBL" id="MEZ0475258.1"/>
    </source>
</evidence>
<dbReference type="Gene3D" id="1.25.40.10">
    <property type="entry name" value="Tetratricopeptide repeat domain"/>
    <property type="match status" value="1"/>
</dbReference>
<dbReference type="EMBL" id="JBFWIC010000014">
    <property type="protein sequence ID" value="MEZ0475258.1"/>
    <property type="molecule type" value="Genomic_DNA"/>
</dbReference>
<proteinExistence type="predicted"/>
<dbReference type="Proteomes" id="UP001566331">
    <property type="component" value="Unassembled WGS sequence"/>
</dbReference>
<protein>
    <submittedName>
        <fullName evidence="2">Type IV pilus biogenesis/stability protein PilW</fullName>
    </submittedName>
</protein>
<evidence type="ECO:0000256" key="1">
    <source>
        <dbReference type="SAM" id="SignalP"/>
    </source>
</evidence>
<keyword evidence="1" id="KW-0732">Signal</keyword>
<feature type="chain" id="PRO_5045375669" evidence="1">
    <location>
        <begin position="22"/>
        <end position="211"/>
    </location>
</feature>
<organism evidence="2 3">
    <name type="scientific">Luteimonas salinilitoris</name>
    <dbReference type="NCBI Taxonomy" id="3237697"/>
    <lineage>
        <taxon>Bacteria</taxon>
        <taxon>Pseudomonadati</taxon>
        <taxon>Pseudomonadota</taxon>
        <taxon>Gammaproteobacteria</taxon>
        <taxon>Lysobacterales</taxon>
        <taxon>Lysobacteraceae</taxon>
        <taxon>Luteimonas</taxon>
    </lineage>
</organism>
<feature type="signal peptide" evidence="1">
    <location>
        <begin position="1"/>
        <end position="21"/>
    </location>
</feature>
<dbReference type="InterPro" id="IPR011990">
    <property type="entry name" value="TPR-like_helical_dom_sf"/>
</dbReference>
<reference evidence="2 3" key="1">
    <citation type="submission" date="2024-07" db="EMBL/GenBank/DDBJ databases">
        <title>Luteimonas salilacus sp. nov., isolated from the shore soil of Salt Lake in Tibet of China.</title>
        <authorList>
            <person name="Zhang X."/>
            <person name="Li A."/>
        </authorList>
    </citation>
    <scope>NUCLEOTIDE SEQUENCE [LARGE SCALE GENOMIC DNA]</scope>
    <source>
        <strain evidence="2 3">B3-2-R+30</strain>
    </source>
</reference>
<sequence length="211" mass="24016">MNTSLVRCLGLTLLLPLALHAQTVPAPKEFYFDEDTTTARPIVAIAGDDEATLERLMGMMERGRRDADRAVAQLAHVAMRTGRTEVGQALYLRAFEDIPPRNARRQSLHWNYGWDLARTGDTEGALPHWLAAGFDRLVDPEWLPPTLALALWRLDRRDEALAWYAAAVRTWPSRWRDPGDFSALLPDWREDERKTLGEVHAAWLENPPAWP</sequence>
<evidence type="ECO:0000313" key="3">
    <source>
        <dbReference type="Proteomes" id="UP001566331"/>
    </source>
</evidence>
<keyword evidence="3" id="KW-1185">Reference proteome</keyword>
<dbReference type="RefSeq" id="WP_370564696.1">
    <property type="nucleotide sequence ID" value="NZ_JBFWIB010000009.1"/>
</dbReference>
<name>A0ABV4HR80_9GAMM</name>